<dbReference type="AlphaFoldDB" id="A0A0F9H360"/>
<feature type="non-terminal residue" evidence="1">
    <location>
        <position position="1"/>
    </location>
</feature>
<comment type="caution">
    <text evidence="1">The sequence shown here is derived from an EMBL/GenBank/DDBJ whole genome shotgun (WGS) entry which is preliminary data.</text>
</comment>
<gene>
    <name evidence="1" type="ORF">LCGC14_2048450</name>
</gene>
<proteinExistence type="predicted"/>
<dbReference type="EMBL" id="LAZR01024163">
    <property type="protein sequence ID" value="KKL76080.1"/>
    <property type="molecule type" value="Genomic_DNA"/>
</dbReference>
<organism evidence="1">
    <name type="scientific">marine sediment metagenome</name>
    <dbReference type="NCBI Taxonomy" id="412755"/>
    <lineage>
        <taxon>unclassified sequences</taxon>
        <taxon>metagenomes</taxon>
        <taxon>ecological metagenomes</taxon>
    </lineage>
</organism>
<name>A0A0F9H360_9ZZZZ</name>
<accession>A0A0F9H360</accession>
<sequence>HAMNDPVASVALISLYNRIRSNCGVNTFVEMRAIEAEAKYIDLEEKRD</sequence>
<evidence type="ECO:0000313" key="1">
    <source>
        <dbReference type="EMBL" id="KKL76080.1"/>
    </source>
</evidence>
<protein>
    <submittedName>
        <fullName evidence="1">Uncharacterized protein</fullName>
    </submittedName>
</protein>
<reference evidence="1" key="1">
    <citation type="journal article" date="2015" name="Nature">
        <title>Complex archaea that bridge the gap between prokaryotes and eukaryotes.</title>
        <authorList>
            <person name="Spang A."/>
            <person name="Saw J.H."/>
            <person name="Jorgensen S.L."/>
            <person name="Zaremba-Niedzwiedzka K."/>
            <person name="Martijn J."/>
            <person name="Lind A.E."/>
            <person name="van Eijk R."/>
            <person name="Schleper C."/>
            <person name="Guy L."/>
            <person name="Ettema T.J."/>
        </authorList>
    </citation>
    <scope>NUCLEOTIDE SEQUENCE</scope>
</reference>